<sequence length="125" mass="13938">MANNTPEELLNRVTECINSKDVDSFISLYEPEASFIDESGESINGREKIGEKIKGYMDMDGKSESFIIKVIHAGDIVLAFRDWNYKASGPDGTPINLGGTAIDVLRKQTDNTWLRVIDSPWGIKK</sequence>
<dbReference type="Gene3D" id="3.10.450.50">
    <property type="match status" value="1"/>
</dbReference>
<reference evidence="3" key="1">
    <citation type="submission" date="2015-10" db="EMBL/GenBank/DDBJ databases">
        <title>Niche specialization of a soil ammonia-oxidizing archaeon, Candidatus Nitrosocosmicus oleophilus.</title>
        <authorList>
            <person name="Jung M.-Y."/>
            <person name="Rhee S.-K."/>
        </authorList>
    </citation>
    <scope>NUCLEOTIDE SEQUENCE [LARGE SCALE GENOMIC DNA]</scope>
    <source>
        <strain evidence="3">MY3</strain>
    </source>
</reference>
<feature type="domain" description="SnoaL-like" evidence="1">
    <location>
        <begin position="12"/>
        <end position="107"/>
    </location>
</feature>
<proteinExistence type="predicted"/>
<dbReference type="AlphaFoldDB" id="A0A654LXK8"/>
<dbReference type="KEGG" id="taa:NMY3_02006"/>
<accession>A0A654LXK8</accession>
<evidence type="ECO:0000313" key="3">
    <source>
        <dbReference type="Proteomes" id="UP000058925"/>
    </source>
</evidence>
<dbReference type="Pfam" id="PF12680">
    <property type="entry name" value="SnoaL_2"/>
    <property type="match status" value="1"/>
</dbReference>
<dbReference type="OrthoDB" id="379366at2157"/>
<gene>
    <name evidence="2" type="ORF">NMY3_02006</name>
</gene>
<evidence type="ECO:0000259" key="1">
    <source>
        <dbReference type="Pfam" id="PF12680"/>
    </source>
</evidence>
<dbReference type="GeneID" id="60421989"/>
<evidence type="ECO:0000313" key="2">
    <source>
        <dbReference type="EMBL" id="ALI36208.1"/>
    </source>
</evidence>
<protein>
    <submittedName>
        <fullName evidence="2">SnoaL-like domain protein</fullName>
    </submittedName>
</protein>
<keyword evidence="3" id="KW-1185">Reference proteome</keyword>
<dbReference type="InterPro" id="IPR032710">
    <property type="entry name" value="NTF2-like_dom_sf"/>
</dbReference>
<name>A0A654LXK8_9ARCH</name>
<dbReference type="Proteomes" id="UP000058925">
    <property type="component" value="Chromosome"/>
</dbReference>
<dbReference type="InterPro" id="IPR037401">
    <property type="entry name" value="SnoaL-like"/>
</dbReference>
<organism evidence="2 3">
    <name type="scientific">Candidatus Nitrosocosmicus oleophilus</name>
    <dbReference type="NCBI Taxonomy" id="1353260"/>
    <lineage>
        <taxon>Archaea</taxon>
        <taxon>Nitrososphaerota</taxon>
        <taxon>Nitrososphaeria</taxon>
        <taxon>Nitrososphaerales</taxon>
        <taxon>Nitrososphaeraceae</taxon>
        <taxon>Candidatus Nitrosocosmicus</taxon>
    </lineage>
</organism>
<dbReference type="EMBL" id="CP012850">
    <property type="protein sequence ID" value="ALI36208.1"/>
    <property type="molecule type" value="Genomic_DNA"/>
</dbReference>
<dbReference type="SUPFAM" id="SSF54427">
    <property type="entry name" value="NTF2-like"/>
    <property type="match status" value="1"/>
</dbReference>
<dbReference type="RefSeq" id="WP_196815521.1">
    <property type="nucleotide sequence ID" value="NZ_CP012850.1"/>
</dbReference>